<dbReference type="CDD" id="cd18809">
    <property type="entry name" value="SF1_C_RecD"/>
    <property type="match status" value="1"/>
</dbReference>
<feature type="region of interest" description="Disordered" evidence="1">
    <location>
        <begin position="112"/>
        <end position="170"/>
    </location>
</feature>
<dbReference type="SUPFAM" id="SSF52540">
    <property type="entry name" value="P-loop containing nucleoside triphosphate hydrolases"/>
    <property type="match status" value="1"/>
</dbReference>
<evidence type="ECO:0000313" key="2">
    <source>
        <dbReference type="EMBL" id="CAK0808401.1"/>
    </source>
</evidence>
<keyword evidence="3" id="KW-1185">Reference proteome</keyword>
<organism evidence="2 3">
    <name type="scientific">Prorocentrum cordatum</name>
    <dbReference type="NCBI Taxonomy" id="2364126"/>
    <lineage>
        <taxon>Eukaryota</taxon>
        <taxon>Sar</taxon>
        <taxon>Alveolata</taxon>
        <taxon>Dinophyceae</taxon>
        <taxon>Prorocentrales</taxon>
        <taxon>Prorocentraceae</taxon>
        <taxon>Prorocentrum</taxon>
    </lineage>
</organism>
<gene>
    <name evidence="2" type="ORF">PCOR1329_LOCUS14018</name>
</gene>
<comment type="caution">
    <text evidence="2">The sequence shown here is derived from an EMBL/GenBank/DDBJ whole genome shotgun (WGS) entry which is preliminary data.</text>
</comment>
<dbReference type="InterPro" id="IPR027417">
    <property type="entry name" value="P-loop_NTPase"/>
</dbReference>
<evidence type="ECO:0000313" key="3">
    <source>
        <dbReference type="Proteomes" id="UP001189429"/>
    </source>
</evidence>
<name>A0ABN9QQD7_9DINO</name>
<accession>A0ABN9QQD7</accession>
<dbReference type="Proteomes" id="UP001189429">
    <property type="component" value="Unassembled WGS sequence"/>
</dbReference>
<feature type="compositionally biased region" description="Low complexity" evidence="1">
    <location>
        <begin position="236"/>
        <end position="254"/>
    </location>
</feature>
<reference evidence="2" key="1">
    <citation type="submission" date="2023-10" db="EMBL/GenBank/DDBJ databases">
        <authorList>
            <person name="Chen Y."/>
            <person name="Shah S."/>
            <person name="Dougan E. K."/>
            <person name="Thang M."/>
            <person name="Chan C."/>
        </authorList>
    </citation>
    <scope>NUCLEOTIDE SEQUENCE [LARGE SCALE GENOMIC DNA]</scope>
</reference>
<proteinExistence type="predicted"/>
<feature type="compositionally biased region" description="Acidic residues" evidence="1">
    <location>
        <begin position="130"/>
        <end position="145"/>
    </location>
</feature>
<evidence type="ECO:0000256" key="1">
    <source>
        <dbReference type="SAM" id="MobiDB-lite"/>
    </source>
</evidence>
<protein>
    <submittedName>
        <fullName evidence="2">Uncharacterized protein</fullName>
    </submittedName>
</protein>
<sequence>MIFRKGMRLRLTRNIDKEVLSVQPPALALRTAENTRLLVHYVFADGQKFMPRAYGWAMTIRRSQGSTLDMGAICFDRKRPDRGYAYVALSRFRTRDSVFLLGRIRATDWLPVGGGPSAEQTCPGFLSDSDASEDDAGAESEASEEDSGRPEEGAASGGGGLDTDSACCSDARSDSVDPALGCFSDWSSDAHSESVDPALGDSLVWSSDEESVDPAKALNSVGWPLVAHATEPPAPDAAVASAGSDSDGGCSGAASPPPSPSVADCPAPEPAEGRPASPPEPGLALGWDDAAGAWAPVAPFRHYWASEAGL</sequence>
<dbReference type="EMBL" id="CAUYUJ010004164">
    <property type="protein sequence ID" value="CAK0808401.1"/>
    <property type="molecule type" value="Genomic_DNA"/>
</dbReference>
<feature type="region of interest" description="Disordered" evidence="1">
    <location>
        <begin position="234"/>
        <end position="287"/>
    </location>
</feature>